<dbReference type="OrthoDB" id="9149069at2"/>
<keyword evidence="1" id="KW-0732">Signal</keyword>
<keyword evidence="4" id="KW-1185">Reference proteome</keyword>
<dbReference type="RefSeq" id="WP_128227136.1">
    <property type="nucleotide sequence ID" value="NZ_SACR01000001.1"/>
</dbReference>
<sequence length="441" mass="45164">MTPASSSRRLALLAAMASSLLLAACGGGGGDGNGNTTLRAINLTTDLPSLDLYAGDTRRFSALATDAIAAGVSLEANTYTVEVKRAGAAAPLLTGSYTLAKDKNYTAIIWGRETALRVSTLPEDENVDDITSTTAGRVRFFNATTDTGAVDVFLTPTDSTGDLGDVQPIRAALTSGSLSGFSDQGAANYRLRVTGSGDPNDVRLDIPSITIPAKKYVTLVITAGAGGVLVNGTLIEQRAGVTTLKNTKARVRVVASVGAAGNVSASLGGSTIVGALRSPGVGPYTLVNSGTQELIVRANGTVFSTSSRTIAPGADYTLLAYGAETAPTVSLLTDDNRLPSINTRAKIRLVNGLALSEALTMQVDYLTQTATSDIARGTASAYATVTAAGSARLDITSPTAVDPLFTLTAATSSNLLQAQGVYTVFMLGGQTTPAGRLSRDR</sequence>
<dbReference type="InterPro" id="IPR025510">
    <property type="entry name" value="DUF4397"/>
</dbReference>
<feature type="signal peptide" evidence="1">
    <location>
        <begin position="1"/>
        <end position="23"/>
    </location>
</feature>
<feature type="domain" description="DUF4397" evidence="2">
    <location>
        <begin position="249"/>
        <end position="352"/>
    </location>
</feature>
<accession>A0A437RRU2</accession>
<reference evidence="3 4" key="1">
    <citation type="submission" date="2019-01" db="EMBL/GenBank/DDBJ databases">
        <authorList>
            <person name="Chen W.-M."/>
        </authorList>
    </citation>
    <scope>NUCLEOTIDE SEQUENCE [LARGE SCALE GENOMIC DNA]</scope>
    <source>
        <strain evidence="3 4">KYPY4</strain>
    </source>
</reference>
<dbReference type="EMBL" id="SACR01000001">
    <property type="protein sequence ID" value="RVU49500.1"/>
    <property type="molecule type" value="Genomic_DNA"/>
</dbReference>
<evidence type="ECO:0000313" key="4">
    <source>
        <dbReference type="Proteomes" id="UP000285575"/>
    </source>
</evidence>
<organism evidence="3 4">
    <name type="scientific">Rubrivivax rivuli</name>
    <dbReference type="NCBI Taxonomy" id="1862385"/>
    <lineage>
        <taxon>Bacteria</taxon>
        <taxon>Pseudomonadati</taxon>
        <taxon>Pseudomonadota</taxon>
        <taxon>Betaproteobacteria</taxon>
        <taxon>Burkholderiales</taxon>
        <taxon>Sphaerotilaceae</taxon>
        <taxon>Rubrivivax</taxon>
    </lineage>
</organism>
<gene>
    <name evidence="3" type="ORF">EOE66_02735</name>
</gene>
<feature type="domain" description="DUF4397" evidence="2">
    <location>
        <begin position="37"/>
        <end position="152"/>
    </location>
</feature>
<dbReference type="Proteomes" id="UP000285575">
    <property type="component" value="Unassembled WGS sequence"/>
</dbReference>
<evidence type="ECO:0000256" key="1">
    <source>
        <dbReference type="SAM" id="SignalP"/>
    </source>
</evidence>
<evidence type="ECO:0000259" key="2">
    <source>
        <dbReference type="Pfam" id="PF14344"/>
    </source>
</evidence>
<dbReference type="AlphaFoldDB" id="A0A437RRU2"/>
<name>A0A437RRU2_9BURK</name>
<feature type="chain" id="PRO_5019327076" evidence="1">
    <location>
        <begin position="24"/>
        <end position="441"/>
    </location>
</feature>
<protein>
    <submittedName>
        <fullName evidence="3">DUF4397 domain-containing protein</fullName>
    </submittedName>
</protein>
<dbReference type="Pfam" id="PF14344">
    <property type="entry name" value="DUF4397"/>
    <property type="match status" value="2"/>
</dbReference>
<comment type="caution">
    <text evidence="3">The sequence shown here is derived from an EMBL/GenBank/DDBJ whole genome shotgun (WGS) entry which is preliminary data.</text>
</comment>
<proteinExistence type="predicted"/>
<evidence type="ECO:0000313" key="3">
    <source>
        <dbReference type="EMBL" id="RVU49500.1"/>
    </source>
</evidence>